<dbReference type="EMBL" id="CP003340">
    <property type="protein sequence ID" value="AFC74125.1"/>
    <property type="molecule type" value="Genomic_DNA"/>
</dbReference>
<evidence type="ECO:0000256" key="1">
    <source>
        <dbReference type="SAM" id="Phobius"/>
    </source>
</evidence>
<keyword evidence="1" id="KW-0472">Membrane</keyword>
<evidence type="ECO:0000313" key="2">
    <source>
        <dbReference type="EMBL" id="AFC74125.1"/>
    </source>
</evidence>
<keyword evidence="1" id="KW-1133">Transmembrane helix</keyword>
<protein>
    <submittedName>
        <fullName evidence="2">Uncharacterized protein</fullName>
    </submittedName>
</protein>
<proteinExistence type="predicted"/>
<gene>
    <name evidence="2" type="ordered locus">MCI_06700</name>
</gene>
<name>H8KDD4_RICMS</name>
<reference evidence="3" key="1">
    <citation type="submission" date="2012-02" db="EMBL/GenBank/DDBJ databases">
        <title>Complete genome sequence of Rickettsia montanensis strain OSU 85-930.</title>
        <authorList>
            <person name="Johnson S.L."/>
            <person name="Munk A.C."/>
            <person name="Han S."/>
            <person name="Bruce D.C."/>
            <person name="Dasch G.A."/>
        </authorList>
    </citation>
    <scope>NUCLEOTIDE SEQUENCE [LARGE SCALE GENOMIC DNA]</scope>
    <source>
        <strain evidence="3">OSU 85-930</strain>
    </source>
</reference>
<evidence type="ECO:0000313" key="3">
    <source>
        <dbReference type="Proteomes" id="UP000008008"/>
    </source>
</evidence>
<feature type="transmembrane region" description="Helical" evidence="1">
    <location>
        <begin position="82"/>
        <end position="101"/>
    </location>
</feature>
<keyword evidence="3" id="KW-1185">Reference proteome</keyword>
<dbReference type="Proteomes" id="UP000008008">
    <property type="component" value="Chromosome"/>
</dbReference>
<keyword evidence="1" id="KW-0812">Transmembrane</keyword>
<feature type="transmembrane region" description="Helical" evidence="1">
    <location>
        <begin position="40"/>
        <end position="61"/>
    </location>
</feature>
<organism evidence="2 3">
    <name type="scientific">Rickettsia montanensis (strain OSU 85-930)</name>
    <dbReference type="NCBI Taxonomy" id="1105114"/>
    <lineage>
        <taxon>Bacteria</taxon>
        <taxon>Pseudomonadati</taxon>
        <taxon>Pseudomonadota</taxon>
        <taxon>Alphaproteobacteria</taxon>
        <taxon>Rickettsiales</taxon>
        <taxon>Rickettsiaceae</taxon>
        <taxon>Rickettsieae</taxon>
        <taxon>Rickettsia</taxon>
        <taxon>spotted fever group</taxon>
    </lineage>
</organism>
<dbReference type="HOGENOM" id="CLU_2261692_0_0_5"/>
<sequence>MNRYSILLLGVFSSLAFNFSSSELLKKYFKGVFKTFAKTYNLLIGILLKPSSYFLTWRALISQACPNSFWLIPTARRRSFKYSLVSLSGCFIESFILTISFNY</sequence>
<dbReference type="AlphaFoldDB" id="H8KDD4"/>
<dbReference type="KEGG" id="rmo:MCI_06700"/>
<accession>H8KDD4</accession>